<proteinExistence type="predicted"/>
<evidence type="ECO:0008006" key="3">
    <source>
        <dbReference type="Google" id="ProtNLM"/>
    </source>
</evidence>
<protein>
    <recommendedName>
        <fullName evidence="3">DUF4249 family protein</fullName>
    </recommendedName>
</protein>
<evidence type="ECO:0000313" key="1">
    <source>
        <dbReference type="EMBL" id="MBO2007939.1"/>
    </source>
</evidence>
<dbReference type="EMBL" id="JAGETZ010000001">
    <property type="protein sequence ID" value="MBO2007939.1"/>
    <property type="molecule type" value="Genomic_DNA"/>
</dbReference>
<sequence>MYSLRQFTSIIIGAAACSVVLEGCIDKCVGVNCAPCNGLLDNIVVVFDRDSLQGGFRKAEMEGAYAVRYAAPGFTTPFDTIRQMRGGVDFHHGVSLRVLPWPTVPAVQGPYELKNYSYRFVLPAANRTYDLSGIELQTGEGTGGDCCDCGVNTRRRFTLNGAPVVADGAAYDQHAAIFRR</sequence>
<evidence type="ECO:0000313" key="2">
    <source>
        <dbReference type="Proteomes" id="UP000664369"/>
    </source>
</evidence>
<comment type="caution">
    <text evidence="1">The sequence shown here is derived from an EMBL/GenBank/DDBJ whole genome shotgun (WGS) entry which is preliminary data.</text>
</comment>
<organism evidence="1 2">
    <name type="scientific">Hymenobacter negativus</name>
    <dbReference type="NCBI Taxonomy" id="2795026"/>
    <lineage>
        <taxon>Bacteria</taxon>
        <taxon>Pseudomonadati</taxon>
        <taxon>Bacteroidota</taxon>
        <taxon>Cytophagia</taxon>
        <taxon>Cytophagales</taxon>
        <taxon>Hymenobacteraceae</taxon>
        <taxon>Hymenobacter</taxon>
    </lineage>
</organism>
<keyword evidence="2" id="KW-1185">Reference proteome</keyword>
<accession>A0ABS3Q9M4</accession>
<dbReference type="Proteomes" id="UP000664369">
    <property type="component" value="Unassembled WGS sequence"/>
</dbReference>
<dbReference type="RefSeq" id="WP_208173462.1">
    <property type="nucleotide sequence ID" value="NZ_JAGETZ010000001.1"/>
</dbReference>
<name>A0ABS3Q9M4_9BACT</name>
<dbReference type="PROSITE" id="PS51257">
    <property type="entry name" value="PROKAR_LIPOPROTEIN"/>
    <property type="match status" value="1"/>
</dbReference>
<gene>
    <name evidence="1" type="ORF">J4E00_02690</name>
</gene>
<reference evidence="1 2" key="1">
    <citation type="submission" date="2021-03" db="EMBL/GenBank/DDBJ databases">
        <authorList>
            <person name="Kim M.K."/>
        </authorList>
    </citation>
    <scope>NUCLEOTIDE SEQUENCE [LARGE SCALE GENOMIC DNA]</scope>
    <source>
        <strain evidence="1 2">BT442</strain>
    </source>
</reference>